<evidence type="ECO:0000313" key="3">
    <source>
        <dbReference type="Proteomes" id="UP001165122"/>
    </source>
</evidence>
<evidence type="ECO:0008006" key="4">
    <source>
        <dbReference type="Google" id="ProtNLM"/>
    </source>
</evidence>
<evidence type="ECO:0000313" key="2">
    <source>
        <dbReference type="EMBL" id="GMH73607.1"/>
    </source>
</evidence>
<feature type="compositionally biased region" description="Basic and acidic residues" evidence="1">
    <location>
        <begin position="236"/>
        <end position="256"/>
    </location>
</feature>
<gene>
    <name evidence="2" type="ORF">TrLO_g5726</name>
</gene>
<accession>A0A9W7EC95</accession>
<sequence>MSTPFRPPSHSHRSFLFAYHPSHGILLLLSSKHNNPHQLPGGRIDSTDYPGGSLTLTDYLQTGALTGSIRELHEETGITLSPSRITPMKMLLDPALHLPTNSHPLVPGKYVCHEYKSRWFYTVRLEDDDFLPLSACEEGDLRTNTGTECKLEGVGLRLRLSGEHVGFTFVKDLLEVSAMIKHHSKGVPSEAVIMAMRCREWEREEGRGKVIIISTDMNKVEGAASEKKKKKKEKKKEKLKEHIMTPLRRGDSGRSDDEAEPPDLPSVSRKLSDKVEETGGGCFNMFKTCCGIEEQKEDMWDGNVVLPEPPEVPERPIGGFKKADRRVFKPKKSPKKL</sequence>
<dbReference type="AlphaFoldDB" id="A0A9W7EC95"/>
<dbReference type="SUPFAM" id="SSF55811">
    <property type="entry name" value="Nudix"/>
    <property type="match status" value="1"/>
</dbReference>
<comment type="caution">
    <text evidence="2">The sequence shown here is derived from an EMBL/GenBank/DDBJ whole genome shotgun (WGS) entry which is preliminary data.</text>
</comment>
<reference evidence="3" key="1">
    <citation type="journal article" date="2023" name="Commun. Biol.">
        <title>Genome analysis of Parmales, the sister group of diatoms, reveals the evolutionary specialization of diatoms from phago-mixotrophs to photoautotrophs.</title>
        <authorList>
            <person name="Ban H."/>
            <person name="Sato S."/>
            <person name="Yoshikawa S."/>
            <person name="Yamada K."/>
            <person name="Nakamura Y."/>
            <person name="Ichinomiya M."/>
            <person name="Sato N."/>
            <person name="Blanc-Mathieu R."/>
            <person name="Endo H."/>
            <person name="Kuwata A."/>
            <person name="Ogata H."/>
        </authorList>
    </citation>
    <scope>NUCLEOTIDE SEQUENCE [LARGE SCALE GENOMIC DNA]</scope>
    <source>
        <strain evidence="3">NIES 3700</strain>
    </source>
</reference>
<dbReference type="Gene3D" id="3.90.79.10">
    <property type="entry name" value="Nucleoside Triphosphate Pyrophosphohydrolase"/>
    <property type="match status" value="1"/>
</dbReference>
<feature type="compositionally biased region" description="Basic residues" evidence="1">
    <location>
        <begin position="328"/>
        <end position="337"/>
    </location>
</feature>
<feature type="region of interest" description="Disordered" evidence="1">
    <location>
        <begin position="303"/>
        <end position="337"/>
    </location>
</feature>
<dbReference type="InterPro" id="IPR015797">
    <property type="entry name" value="NUDIX_hydrolase-like_dom_sf"/>
</dbReference>
<name>A0A9W7EC95_9STRA</name>
<evidence type="ECO:0000256" key="1">
    <source>
        <dbReference type="SAM" id="MobiDB-lite"/>
    </source>
</evidence>
<proteinExistence type="predicted"/>
<organism evidence="2 3">
    <name type="scientific">Triparma laevis f. longispina</name>
    <dbReference type="NCBI Taxonomy" id="1714387"/>
    <lineage>
        <taxon>Eukaryota</taxon>
        <taxon>Sar</taxon>
        <taxon>Stramenopiles</taxon>
        <taxon>Ochrophyta</taxon>
        <taxon>Bolidophyceae</taxon>
        <taxon>Parmales</taxon>
        <taxon>Triparmaceae</taxon>
        <taxon>Triparma</taxon>
    </lineage>
</organism>
<dbReference type="OrthoDB" id="47002at2759"/>
<keyword evidence="3" id="KW-1185">Reference proteome</keyword>
<dbReference type="Proteomes" id="UP001165122">
    <property type="component" value="Unassembled WGS sequence"/>
</dbReference>
<dbReference type="EMBL" id="BRXW01000678">
    <property type="protein sequence ID" value="GMH73607.1"/>
    <property type="molecule type" value="Genomic_DNA"/>
</dbReference>
<feature type="region of interest" description="Disordered" evidence="1">
    <location>
        <begin position="222"/>
        <end position="272"/>
    </location>
</feature>
<protein>
    <recommendedName>
        <fullName evidence="4">Nudix hydrolase domain-containing protein</fullName>
    </recommendedName>
</protein>